<dbReference type="GO" id="GO:0005886">
    <property type="term" value="C:plasma membrane"/>
    <property type="evidence" value="ECO:0007669"/>
    <property type="project" value="UniProtKB-SubCell"/>
</dbReference>
<evidence type="ECO:0000313" key="11">
    <source>
        <dbReference type="EMBL" id="KXB67308.1"/>
    </source>
</evidence>
<evidence type="ECO:0000256" key="6">
    <source>
        <dbReference type="ARBA" id="ARBA00022989"/>
    </source>
</evidence>
<keyword evidence="7 10" id="KW-0406">Ion transport</keyword>
<dbReference type="STRING" id="755172.HMPREF1863_00495"/>
<comment type="caution">
    <text evidence="11">The sequence shown here is derived from an EMBL/GenBank/DDBJ whole genome shotgun (WGS) entry which is preliminary data.</text>
</comment>
<dbReference type="Proteomes" id="UP000070442">
    <property type="component" value="Unassembled WGS sequence"/>
</dbReference>
<dbReference type="InterPro" id="IPR036019">
    <property type="entry name" value="MscL_channel"/>
</dbReference>
<dbReference type="NCBIfam" id="TIGR00220">
    <property type="entry name" value="mscL"/>
    <property type="match status" value="1"/>
</dbReference>
<dbReference type="PROSITE" id="PS01327">
    <property type="entry name" value="MSCL"/>
    <property type="match status" value="1"/>
</dbReference>
<evidence type="ECO:0000256" key="9">
    <source>
        <dbReference type="ARBA" id="ARBA00023303"/>
    </source>
</evidence>
<feature type="transmembrane region" description="Helical" evidence="10">
    <location>
        <begin position="100"/>
        <end position="124"/>
    </location>
</feature>
<keyword evidence="8 10" id="KW-0472">Membrane</keyword>
<dbReference type="AlphaFoldDB" id="A0A134AHW2"/>
<comment type="subunit">
    <text evidence="10">Homopentamer.</text>
</comment>
<keyword evidence="9 10" id="KW-0407">Ion channel</keyword>
<organism evidence="11 12">
    <name type="scientific">Aedoeadaptatus coxii</name>
    <dbReference type="NCBI Taxonomy" id="755172"/>
    <lineage>
        <taxon>Bacteria</taxon>
        <taxon>Bacillati</taxon>
        <taxon>Bacillota</taxon>
        <taxon>Tissierellia</taxon>
        <taxon>Tissierellales</taxon>
        <taxon>Peptoniphilaceae</taxon>
        <taxon>Aedoeadaptatus</taxon>
    </lineage>
</organism>
<dbReference type="PANTHER" id="PTHR30266:SF2">
    <property type="entry name" value="LARGE-CONDUCTANCE MECHANOSENSITIVE CHANNEL"/>
    <property type="match status" value="1"/>
</dbReference>
<name>A0A134AHW2_9FIRM</name>
<dbReference type="PRINTS" id="PR01264">
    <property type="entry name" value="MECHCHANNEL"/>
</dbReference>
<keyword evidence="12" id="KW-1185">Reference proteome</keyword>
<keyword evidence="5 10" id="KW-0812">Transmembrane</keyword>
<sequence length="170" mass="18824">MHLLSFSIARENREYTERNKMKKTLSEFKDFIARGNVLDMAVGVIVGGAFGKIVTSLVNDIVMPLIGLILGGIDLTKMYLALDGKTYSNPVEAAESGAPILAYGNFIQNVIDFLIIAFVIFMAIKQIGKLKSRFVHEEAAAPTTKKCPYCFEEMNIQATRCPHCTAELEK</sequence>
<evidence type="ECO:0000256" key="7">
    <source>
        <dbReference type="ARBA" id="ARBA00023065"/>
    </source>
</evidence>
<dbReference type="Gene3D" id="1.10.1200.120">
    <property type="entry name" value="Large-conductance mechanosensitive channel, MscL, domain 1"/>
    <property type="match status" value="1"/>
</dbReference>
<proteinExistence type="inferred from homology"/>
<protein>
    <recommendedName>
        <fullName evidence="10">Large-conductance mechanosensitive channel</fullName>
    </recommendedName>
</protein>
<comment type="similarity">
    <text evidence="2 10">Belongs to the MscL family.</text>
</comment>
<dbReference type="PANTHER" id="PTHR30266">
    <property type="entry name" value="MECHANOSENSITIVE CHANNEL MSCL"/>
    <property type="match status" value="1"/>
</dbReference>
<gene>
    <name evidence="10" type="primary">mscL</name>
    <name evidence="11" type="ORF">HMPREF1863_00495</name>
</gene>
<dbReference type="PATRIC" id="fig|755172.3.peg.472"/>
<dbReference type="Pfam" id="PF01741">
    <property type="entry name" value="MscL"/>
    <property type="match status" value="1"/>
</dbReference>
<dbReference type="NCBIfam" id="NF001843">
    <property type="entry name" value="PRK00567.1-4"/>
    <property type="match status" value="1"/>
</dbReference>
<evidence type="ECO:0000256" key="10">
    <source>
        <dbReference type="HAMAP-Rule" id="MF_00115"/>
    </source>
</evidence>
<keyword evidence="4 10" id="KW-1003">Cell membrane</keyword>
<accession>A0A134AHW2</accession>
<keyword evidence="3 10" id="KW-0813">Transport</keyword>
<evidence type="ECO:0000256" key="3">
    <source>
        <dbReference type="ARBA" id="ARBA00022448"/>
    </source>
</evidence>
<dbReference type="HAMAP" id="MF_00115">
    <property type="entry name" value="MscL"/>
    <property type="match status" value="1"/>
</dbReference>
<dbReference type="InterPro" id="IPR001185">
    <property type="entry name" value="MS_channel"/>
</dbReference>
<evidence type="ECO:0000256" key="1">
    <source>
        <dbReference type="ARBA" id="ARBA00004651"/>
    </source>
</evidence>
<dbReference type="GO" id="GO:0008381">
    <property type="term" value="F:mechanosensitive monoatomic ion channel activity"/>
    <property type="evidence" value="ECO:0007669"/>
    <property type="project" value="UniProtKB-UniRule"/>
</dbReference>
<keyword evidence="6 10" id="KW-1133">Transmembrane helix</keyword>
<dbReference type="EMBL" id="LSDG01000019">
    <property type="protein sequence ID" value="KXB67308.1"/>
    <property type="molecule type" value="Genomic_DNA"/>
</dbReference>
<reference evidence="12" key="1">
    <citation type="submission" date="2016-01" db="EMBL/GenBank/DDBJ databases">
        <authorList>
            <person name="Mitreva M."/>
            <person name="Pepin K.H."/>
            <person name="Mihindukulasuriya K.A."/>
            <person name="Fulton R."/>
            <person name="Fronick C."/>
            <person name="O'Laughlin M."/>
            <person name="Miner T."/>
            <person name="Herter B."/>
            <person name="Rosa B.A."/>
            <person name="Cordes M."/>
            <person name="Tomlinson C."/>
            <person name="Wollam A."/>
            <person name="Palsikar V.B."/>
            <person name="Mardis E.R."/>
            <person name="Wilson R.K."/>
        </authorList>
    </citation>
    <scope>NUCLEOTIDE SEQUENCE [LARGE SCALE GENOMIC DNA]</scope>
    <source>
        <strain evidence="12">DNF00729</strain>
    </source>
</reference>
<comment type="function">
    <text evidence="10">Channel that opens in response to stretch forces in the membrane lipid bilayer. May participate in the regulation of osmotic pressure changes within the cell.</text>
</comment>
<evidence type="ECO:0000256" key="2">
    <source>
        <dbReference type="ARBA" id="ARBA00007254"/>
    </source>
</evidence>
<feature type="transmembrane region" description="Helical" evidence="10">
    <location>
        <begin position="31"/>
        <end position="50"/>
    </location>
</feature>
<comment type="subcellular location">
    <subcellularLocation>
        <location evidence="1 10">Cell membrane</location>
        <topology evidence="1 10">Multi-pass membrane protein</topology>
    </subcellularLocation>
</comment>
<evidence type="ECO:0000256" key="5">
    <source>
        <dbReference type="ARBA" id="ARBA00022692"/>
    </source>
</evidence>
<evidence type="ECO:0000256" key="4">
    <source>
        <dbReference type="ARBA" id="ARBA00022475"/>
    </source>
</evidence>
<feature type="transmembrane region" description="Helical" evidence="10">
    <location>
        <begin position="62"/>
        <end position="80"/>
    </location>
</feature>
<dbReference type="SUPFAM" id="SSF81330">
    <property type="entry name" value="Gated mechanosensitive channel"/>
    <property type="match status" value="1"/>
</dbReference>
<evidence type="ECO:0000256" key="8">
    <source>
        <dbReference type="ARBA" id="ARBA00023136"/>
    </source>
</evidence>
<dbReference type="InterPro" id="IPR019823">
    <property type="entry name" value="Mechanosensitive_channel_CS"/>
</dbReference>
<dbReference type="InterPro" id="IPR037673">
    <property type="entry name" value="MSC/AndL"/>
</dbReference>
<evidence type="ECO:0000313" key="12">
    <source>
        <dbReference type="Proteomes" id="UP000070442"/>
    </source>
</evidence>